<dbReference type="Proteomes" id="UP001055879">
    <property type="component" value="Linkage Group LG14"/>
</dbReference>
<reference evidence="2" key="1">
    <citation type="journal article" date="2022" name="Mol. Ecol. Resour.">
        <title>The genomes of chicory, endive, great burdock and yacon provide insights into Asteraceae palaeo-polyploidization history and plant inulin production.</title>
        <authorList>
            <person name="Fan W."/>
            <person name="Wang S."/>
            <person name="Wang H."/>
            <person name="Wang A."/>
            <person name="Jiang F."/>
            <person name="Liu H."/>
            <person name="Zhao H."/>
            <person name="Xu D."/>
            <person name="Zhang Y."/>
        </authorList>
    </citation>
    <scope>NUCLEOTIDE SEQUENCE [LARGE SCALE GENOMIC DNA]</scope>
    <source>
        <strain evidence="2">cv. Niubang</strain>
    </source>
</reference>
<evidence type="ECO:0000313" key="2">
    <source>
        <dbReference type="Proteomes" id="UP001055879"/>
    </source>
</evidence>
<comment type="caution">
    <text evidence="1">The sequence shown here is derived from an EMBL/GenBank/DDBJ whole genome shotgun (WGS) entry which is preliminary data.</text>
</comment>
<organism evidence="1 2">
    <name type="scientific">Arctium lappa</name>
    <name type="common">Greater burdock</name>
    <name type="synonym">Lappa major</name>
    <dbReference type="NCBI Taxonomy" id="4217"/>
    <lineage>
        <taxon>Eukaryota</taxon>
        <taxon>Viridiplantae</taxon>
        <taxon>Streptophyta</taxon>
        <taxon>Embryophyta</taxon>
        <taxon>Tracheophyta</taxon>
        <taxon>Spermatophyta</taxon>
        <taxon>Magnoliopsida</taxon>
        <taxon>eudicotyledons</taxon>
        <taxon>Gunneridae</taxon>
        <taxon>Pentapetalae</taxon>
        <taxon>asterids</taxon>
        <taxon>campanulids</taxon>
        <taxon>Asterales</taxon>
        <taxon>Asteraceae</taxon>
        <taxon>Carduoideae</taxon>
        <taxon>Cardueae</taxon>
        <taxon>Arctiinae</taxon>
        <taxon>Arctium</taxon>
    </lineage>
</organism>
<accession>A0ACB8Y1U5</accession>
<dbReference type="EMBL" id="CM042060">
    <property type="protein sequence ID" value="KAI3677725.1"/>
    <property type="molecule type" value="Genomic_DNA"/>
</dbReference>
<name>A0ACB8Y1U5_ARCLA</name>
<proteinExistence type="predicted"/>
<reference evidence="1 2" key="2">
    <citation type="journal article" date="2022" name="Mol. Ecol. Resour.">
        <title>The genomes of chicory, endive, great burdock and yacon provide insights into Asteraceae paleo-polyploidization history and plant inulin production.</title>
        <authorList>
            <person name="Fan W."/>
            <person name="Wang S."/>
            <person name="Wang H."/>
            <person name="Wang A."/>
            <person name="Jiang F."/>
            <person name="Liu H."/>
            <person name="Zhao H."/>
            <person name="Xu D."/>
            <person name="Zhang Y."/>
        </authorList>
    </citation>
    <scope>NUCLEOTIDE SEQUENCE [LARGE SCALE GENOMIC DNA]</scope>
    <source>
        <strain evidence="2">cv. Niubang</strain>
    </source>
</reference>
<gene>
    <name evidence="1" type="ORF">L6452_36991</name>
</gene>
<protein>
    <submittedName>
        <fullName evidence="1">Uncharacterized protein</fullName>
    </submittedName>
</protein>
<sequence length="83" mass="9074">MPDVTSALTLYIPEAPVYLPTSPSSSLSSPLCDFPPRISDHPSKDEDMLPKYKTESDVEEKAANLIPRRPLSSNVQALCSKAE</sequence>
<keyword evidence="2" id="KW-1185">Reference proteome</keyword>
<evidence type="ECO:0000313" key="1">
    <source>
        <dbReference type="EMBL" id="KAI3677725.1"/>
    </source>
</evidence>